<evidence type="ECO:0000256" key="3">
    <source>
        <dbReference type="ARBA" id="ARBA00022723"/>
    </source>
</evidence>
<dbReference type="SUPFAM" id="SSF51735">
    <property type="entry name" value="NAD(P)-binding Rossmann-fold domains"/>
    <property type="match status" value="1"/>
</dbReference>
<evidence type="ECO:0000256" key="2">
    <source>
        <dbReference type="ARBA" id="ARBA00011738"/>
    </source>
</evidence>
<dbReference type="GO" id="GO:0005829">
    <property type="term" value="C:cytosol"/>
    <property type="evidence" value="ECO:0007669"/>
    <property type="project" value="TreeGrafter"/>
</dbReference>
<dbReference type="VEuPathDB" id="HostDB:LOC118671686"/>
<protein>
    <submittedName>
        <fullName evidence="8">Alcohol dehydrogenase 5 (Class III), chi polypeptide</fullName>
    </submittedName>
</protein>
<dbReference type="AlphaFoldDB" id="A0A7J8AI18"/>
<dbReference type="GO" id="GO:0046294">
    <property type="term" value="P:formaldehyde catabolic process"/>
    <property type="evidence" value="ECO:0007669"/>
    <property type="project" value="TreeGrafter"/>
</dbReference>
<dbReference type="FunFam" id="3.40.50.720:FF:000003">
    <property type="entry name" value="S-(hydroxymethyl)glutathione dehydrogenase"/>
    <property type="match status" value="1"/>
</dbReference>
<dbReference type="PANTHER" id="PTHR43880:SF4">
    <property type="entry name" value="ALCOHOL DEHYDROGENASE CLASS-3"/>
    <property type="match status" value="1"/>
</dbReference>
<comment type="cofactor">
    <cofactor evidence="1">
        <name>Zn(2+)</name>
        <dbReference type="ChEBI" id="CHEBI:29105"/>
    </cofactor>
</comment>
<evidence type="ECO:0000313" key="8">
    <source>
        <dbReference type="EMBL" id="KAF6385869.1"/>
    </source>
</evidence>
<dbReference type="Proteomes" id="UP000527355">
    <property type="component" value="Unassembled WGS sequence"/>
</dbReference>
<dbReference type="Gene3D" id="3.40.50.720">
    <property type="entry name" value="NAD(P)-binding Rossmann-like Domain"/>
    <property type="match status" value="1"/>
</dbReference>
<dbReference type="SUPFAM" id="SSF50129">
    <property type="entry name" value="GroES-like"/>
    <property type="match status" value="1"/>
</dbReference>
<comment type="caution">
    <text evidence="8">The sequence shown here is derived from an EMBL/GenBank/DDBJ whole genome shotgun (WGS) entry which is preliminary data.</text>
</comment>
<dbReference type="InterPro" id="IPR011032">
    <property type="entry name" value="GroES-like_sf"/>
</dbReference>
<evidence type="ECO:0000256" key="1">
    <source>
        <dbReference type="ARBA" id="ARBA00001947"/>
    </source>
</evidence>
<dbReference type="GO" id="GO:0008270">
    <property type="term" value="F:zinc ion binding"/>
    <property type="evidence" value="ECO:0007669"/>
    <property type="project" value="TreeGrafter"/>
</dbReference>
<evidence type="ECO:0000256" key="5">
    <source>
        <dbReference type="ARBA" id="ARBA00023002"/>
    </source>
</evidence>
<organism evidence="8 9">
    <name type="scientific">Myotis myotis</name>
    <name type="common">Greater mouse-eared bat</name>
    <name type="synonym">Vespertilio myotis</name>
    <dbReference type="NCBI Taxonomy" id="51298"/>
    <lineage>
        <taxon>Eukaryota</taxon>
        <taxon>Metazoa</taxon>
        <taxon>Chordata</taxon>
        <taxon>Craniata</taxon>
        <taxon>Vertebrata</taxon>
        <taxon>Euteleostomi</taxon>
        <taxon>Mammalia</taxon>
        <taxon>Eutheria</taxon>
        <taxon>Laurasiatheria</taxon>
        <taxon>Chiroptera</taxon>
        <taxon>Yangochiroptera</taxon>
        <taxon>Vespertilionidae</taxon>
        <taxon>Myotis</taxon>
    </lineage>
</organism>
<proteinExistence type="predicted"/>
<dbReference type="GO" id="GO:0051903">
    <property type="term" value="F:S-(hydroxymethyl)glutathione dehydrogenase [NAD(P)+] activity"/>
    <property type="evidence" value="ECO:0007669"/>
    <property type="project" value="TreeGrafter"/>
</dbReference>
<reference evidence="8 9" key="1">
    <citation type="journal article" date="2020" name="Nature">
        <title>Six reference-quality genomes reveal evolution of bat adaptations.</title>
        <authorList>
            <person name="Jebb D."/>
            <person name="Huang Z."/>
            <person name="Pippel M."/>
            <person name="Hughes G.M."/>
            <person name="Lavrichenko K."/>
            <person name="Devanna P."/>
            <person name="Winkler S."/>
            <person name="Jermiin L.S."/>
            <person name="Skirmuntt E.C."/>
            <person name="Katzourakis A."/>
            <person name="Burkitt-Gray L."/>
            <person name="Ray D.A."/>
            <person name="Sullivan K.A.M."/>
            <person name="Roscito J.G."/>
            <person name="Kirilenko B.M."/>
            <person name="Davalos L.M."/>
            <person name="Corthals A.P."/>
            <person name="Power M.L."/>
            <person name="Jones G."/>
            <person name="Ransome R.D."/>
            <person name="Dechmann D.K.N."/>
            <person name="Locatelli A.G."/>
            <person name="Puechmaille S.J."/>
            <person name="Fedrigo O."/>
            <person name="Jarvis E.D."/>
            <person name="Hiller M."/>
            <person name="Vernes S.C."/>
            <person name="Myers E.W."/>
            <person name="Teeling E.C."/>
        </authorList>
    </citation>
    <scope>NUCLEOTIDE SEQUENCE [LARGE SCALE GENOMIC DNA]</scope>
    <source>
        <strain evidence="8">MMyoMyo1</strain>
        <tissue evidence="8">Flight muscle</tissue>
    </source>
</reference>
<evidence type="ECO:0000313" key="9">
    <source>
        <dbReference type="Proteomes" id="UP000527355"/>
    </source>
</evidence>
<sequence>MPDGTSRFTCKGKKILHYMGTSTFSEYTVVADISVAKIDPLAPLDKVCLLGCGISTGYGAAVNTAKVEPGSTCAVFGLGGVGLAVIMGCKVAGASRIIGVDINKDKFARAKEFGACECISPQDFSKPIQEVLVEMTDGGVDYSFECIGNVKVMRAALEACHKGWGVSVVVGVAAAGWKSVESVPKLVSEYMSKKIKVDEFVTHNLSFDEINKAFELLHAGKSIRTVVKF</sequence>
<evidence type="ECO:0000256" key="6">
    <source>
        <dbReference type="ARBA" id="ARBA00023027"/>
    </source>
</evidence>
<evidence type="ECO:0000259" key="7">
    <source>
        <dbReference type="Pfam" id="PF00107"/>
    </source>
</evidence>
<dbReference type="PANTHER" id="PTHR43880">
    <property type="entry name" value="ALCOHOL DEHYDROGENASE"/>
    <property type="match status" value="1"/>
</dbReference>
<keyword evidence="3" id="KW-0479">Metal-binding</keyword>
<keyword evidence="9" id="KW-1185">Reference proteome</keyword>
<keyword evidence="5" id="KW-0560">Oxidoreductase</keyword>
<accession>A0A7J8AI18</accession>
<dbReference type="InterPro" id="IPR036291">
    <property type="entry name" value="NAD(P)-bd_dom_sf"/>
</dbReference>
<name>A0A7J8AI18_MYOMY</name>
<dbReference type="Pfam" id="PF00107">
    <property type="entry name" value="ADH_zinc_N"/>
    <property type="match status" value="1"/>
</dbReference>
<dbReference type="Gene3D" id="3.90.180.10">
    <property type="entry name" value="Medium-chain alcohol dehydrogenases, catalytic domain"/>
    <property type="match status" value="1"/>
</dbReference>
<keyword evidence="6" id="KW-0520">NAD</keyword>
<keyword evidence="4" id="KW-0862">Zinc</keyword>
<feature type="domain" description="Alcohol dehydrogenase-like C-terminal" evidence="7">
    <location>
        <begin position="80"/>
        <end position="214"/>
    </location>
</feature>
<evidence type="ECO:0000256" key="4">
    <source>
        <dbReference type="ARBA" id="ARBA00022833"/>
    </source>
</evidence>
<dbReference type="InterPro" id="IPR013149">
    <property type="entry name" value="ADH-like_C"/>
</dbReference>
<dbReference type="EMBL" id="JABWUV010000001">
    <property type="protein sequence ID" value="KAF6385869.1"/>
    <property type="molecule type" value="Genomic_DNA"/>
</dbReference>
<gene>
    <name evidence="8" type="ORF">mMyoMyo1_000378</name>
</gene>
<comment type="subunit">
    <text evidence="2">Homodimer.</text>
</comment>